<dbReference type="Pfam" id="PF20236">
    <property type="entry name" value="DUF6593"/>
    <property type="match status" value="1"/>
</dbReference>
<evidence type="ECO:0000313" key="3">
    <source>
        <dbReference type="Proteomes" id="UP000320762"/>
    </source>
</evidence>
<comment type="caution">
    <text evidence="2">The sequence shown here is derived from an EMBL/GenBank/DDBJ whole genome shotgun (WGS) entry which is preliminary data.</text>
</comment>
<organism evidence="2 3">
    <name type="scientific">Schizophyllum amplum</name>
    <dbReference type="NCBI Taxonomy" id="97359"/>
    <lineage>
        <taxon>Eukaryota</taxon>
        <taxon>Fungi</taxon>
        <taxon>Dikarya</taxon>
        <taxon>Basidiomycota</taxon>
        <taxon>Agaricomycotina</taxon>
        <taxon>Agaricomycetes</taxon>
        <taxon>Agaricomycetidae</taxon>
        <taxon>Agaricales</taxon>
        <taxon>Schizophyllaceae</taxon>
        <taxon>Schizophyllum</taxon>
    </lineage>
</organism>
<gene>
    <name evidence="2" type="ORF">BD626DRAFT_398924</name>
</gene>
<evidence type="ECO:0000313" key="2">
    <source>
        <dbReference type="EMBL" id="TRM65568.1"/>
    </source>
</evidence>
<proteinExistence type="predicted"/>
<feature type="domain" description="DUF6593" evidence="1">
    <location>
        <begin position="43"/>
        <end position="168"/>
    </location>
</feature>
<name>A0A550CLC4_9AGAR</name>
<dbReference type="Proteomes" id="UP000320762">
    <property type="component" value="Unassembled WGS sequence"/>
</dbReference>
<dbReference type="OrthoDB" id="3242031at2759"/>
<protein>
    <recommendedName>
        <fullName evidence="1">DUF6593 domain-containing protein</fullName>
    </recommendedName>
</protein>
<sequence>MTKFGFSFFLEDKTGRLTGSEFVDVYDRMRFVLRRTVHEPSHSAYIIYNAATSKPVAALDYGPHNALGSISFSSTNTMPMKKYLTKATGHQSRKFVASDGQEYIWSYRQQADQEWTCTNTSGYLIAYYSLKTPGEPDYPGSSGCTLTIEEPFGHLAAEMLVSLLIMRHIAAHNL</sequence>
<dbReference type="EMBL" id="VDMD01000005">
    <property type="protein sequence ID" value="TRM65568.1"/>
    <property type="molecule type" value="Genomic_DNA"/>
</dbReference>
<accession>A0A550CLC4</accession>
<dbReference type="InterPro" id="IPR046528">
    <property type="entry name" value="DUF6593"/>
</dbReference>
<keyword evidence="3" id="KW-1185">Reference proteome</keyword>
<dbReference type="AlphaFoldDB" id="A0A550CLC4"/>
<reference evidence="2 3" key="1">
    <citation type="journal article" date="2019" name="New Phytol.">
        <title>Comparative genomics reveals unique wood-decay strategies and fruiting body development in the Schizophyllaceae.</title>
        <authorList>
            <person name="Almasi E."/>
            <person name="Sahu N."/>
            <person name="Krizsan K."/>
            <person name="Balint B."/>
            <person name="Kovacs G.M."/>
            <person name="Kiss B."/>
            <person name="Cseklye J."/>
            <person name="Drula E."/>
            <person name="Henrissat B."/>
            <person name="Nagy I."/>
            <person name="Chovatia M."/>
            <person name="Adam C."/>
            <person name="LaButti K."/>
            <person name="Lipzen A."/>
            <person name="Riley R."/>
            <person name="Grigoriev I.V."/>
            <person name="Nagy L.G."/>
        </authorList>
    </citation>
    <scope>NUCLEOTIDE SEQUENCE [LARGE SCALE GENOMIC DNA]</scope>
    <source>
        <strain evidence="2 3">NL-1724</strain>
    </source>
</reference>
<evidence type="ECO:0000259" key="1">
    <source>
        <dbReference type="Pfam" id="PF20236"/>
    </source>
</evidence>